<dbReference type="InterPro" id="IPR052527">
    <property type="entry name" value="Metal_cation-efflux_comp"/>
</dbReference>
<dbReference type="KEGG" id="rxy:Rxyl_1085"/>
<dbReference type="eggNOG" id="COG1755">
    <property type="taxonomic scope" value="Bacteria"/>
</dbReference>
<dbReference type="Proteomes" id="UP000006637">
    <property type="component" value="Chromosome"/>
</dbReference>
<keyword evidence="4 5" id="KW-0472">Membrane</keyword>
<dbReference type="OrthoDB" id="7203053at2"/>
<reference evidence="6 7" key="1">
    <citation type="submission" date="2006-06" db="EMBL/GenBank/DDBJ databases">
        <title>Complete sequence of Rubrobacter xylanophilus DSM 9941.</title>
        <authorList>
            <consortium name="US DOE Joint Genome Institute"/>
            <person name="Copeland A."/>
            <person name="Lucas S."/>
            <person name="Lapidus A."/>
            <person name="Barry K."/>
            <person name="Detter J.C."/>
            <person name="Glavina del Rio T."/>
            <person name="Hammon N."/>
            <person name="Israni S."/>
            <person name="Dalin E."/>
            <person name="Tice H."/>
            <person name="Pitluck S."/>
            <person name="Munk A.C."/>
            <person name="Brettin T."/>
            <person name="Bruce D."/>
            <person name="Han C."/>
            <person name="Tapia R."/>
            <person name="Gilna P."/>
            <person name="Schmutz J."/>
            <person name="Larimer F."/>
            <person name="Land M."/>
            <person name="Hauser L."/>
            <person name="Kyrpides N."/>
            <person name="Lykidis A."/>
            <person name="da Costa M.S."/>
            <person name="Rainey F.A."/>
            <person name="Empadinhas N."/>
            <person name="Jolivet E."/>
            <person name="Battista J.R."/>
            <person name="Richardson P."/>
        </authorList>
    </citation>
    <scope>NUCLEOTIDE SEQUENCE [LARGE SCALE GENOMIC DNA]</scope>
    <source>
        <strain evidence="7">DSM 9941 / NBRC 16129 / PRD-1</strain>
    </source>
</reference>
<dbReference type="PANTHER" id="PTHR43847:SF1">
    <property type="entry name" value="BLL3993 PROTEIN"/>
    <property type="match status" value="1"/>
</dbReference>
<dbReference type="RefSeq" id="WP_011564069.1">
    <property type="nucleotide sequence ID" value="NC_008148.1"/>
</dbReference>
<comment type="subcellular location">
    <subcellularLocation>
        <location evidence="1">Membrane</location>
        <topology evidence="1">Multi-pass membrane protein</topology>
    </subcellularLocation>
</comment>
<evidence type="ECO:0000256" key="4">
    <source>
        <dbReference type="ARBA" id="ARBA00023136"/>
    </source>
</evidence>
<evidence type="ECO:0000256" key="2">
    <source>
        <dbReference type="ARBA" id="ARBA00022692"/>
    </source>
</evidence>
<name>Q1AX27_RUBXD</name>
<sequence>MLVALGVGLVALQRLLELALSRRNERRLRARGAVERGRGHYPFIVGLHALWLAGTLAEGLLRPGFPPWWPAALAAFLLAQPLRYWAILSLGERWSTRVLVVPGERPVRRGPYRYLRHPNYLAVVVEIFAFPMIFGAWAVAVAFSALNALALYVRVREEERALSELAKPAGRR</sequence>
<evidence type="ECO:0000256" key="5">
    <source>
        <dbReference type="SAM" id="Phobius"/>
    </source>
</evidence>
<organism evidence="6 7">
    <name type="scientific">Rubrobacter xylanophilus (strain DSM 9941 / JCM 11954 / NBRC 16129 / PRD-1)</name>
    <dbReference type="NCBI Taxonomy" id="266117"/>
    <lineage>
        <taxon>Bacteria</taxon>
        <taxon>Bacillati</taxon>
        <taxon>Actinomycetota</taxon>
        <taxon>Rubrobacteria</taxon>
        <taxon>Rubrobacterales</taxon>
        <taxon>Rubrobacteraceae</taxon>
        <taxon>Rubrobacter</taxon>
    </lineage>
</organism>
<dbReference type="STRING" id="266117.Rxyl_1085"/>
<keyword evidence="6" id="KW-0808">Transferase</keyword>
<dbReference type="Pfam" id="PF04140">
    <property type="entry name" value="ICMT"/>
    <property type="match status" value="1"/>
</dbReference>
<dbReference type="Gene3D" id="1.20.120.1630">
    <property type="match status" value="1"/>
</dbReference>
<dbReference type="GO" id="GO:0004671">
    <property type="term" value="F:protein C-terminal S-isoprenylcysteine carboxyl O-methyltransferase activity"/>
    <property type="evidence" value="ECO:0007669"/>
    <property type="project" value="InterPro"/>
</dbReference>
<dbReference type="EMBL" id="CP000386">
    <property type="protein sequence ID" value="ABG04051.1"/>
    <property type="molecule type" value="Genomic_DNA"/>
</dbReference>
<dbReference type="PhylomeDB" id="Q1AX27"/>
<evidence type="ECO:0000256" key="3">
    <source>
        <dbReference type="ARBA" id="ARBA00022989"/>
    </source>
</evidence>
<protein>
    <submittedName>
        <fullName evidence="6">Isoprenylcysteine carboxyl methyltransferase</fullName>
    </submittedName>
</protein>
<keyword evidence="6" id="KW-0489">Methyltransferase</keyword>
<keyword evidence="2 5" id="KW-0812">Transmembrane</keyword>
<accession>Q1AX27</accession>
<dbReference type="HOGENOM" id="CLU_102515_0_0_11"/>
<feature type="transmembrane region" description="Helical" evidence="5">
    <location>
        <begin position="68"/>
        <end position="87"/>
    </location>
</feature>
<feature type="transmembrane region" description="Helical" evidence="5">
    <location>
        <begin position="120"/>
        <end position="153"/>
    </location>
</feature>
<keyword evidence="7" id="KW-1185">Reference proteome</keyword>
<evidence type="ECO:0000313" key="6">
    <source>
        <dbReference type="EMBL" id="ABG04051.1"/>
    </source>
</evidence>
<dbReference type="AlphaFoldDB" id="Q1AX27"/>
<dbReference type="PANTHER" id="PTHR43847">
    <property type="entry name" value="BLL3993 PROTEIN"/>
    <property type="match status" value="1"/>
</dbReference>
<evidence type="ECO:0000313" key="7">
    <source>
        <dbReference type="Proteomes" id="UP000006637"/>
    </source>
</evidence>
<feature type="transmembrane region" description="Helical" evidence="5">
    <location>
        <begin position="41"/>
        <end position="61"/>
    </location>
</feature>
<dbReference type="InterPro" id="IPR007269">
    <property type="entry name" value="ICMT_MeTrfase"/>
</dbReference>
<keyword evidence="3 5" id="KW-1133">Transmembrane helix</keyword>
<dbReference type="GO" id="GO:0016020">
    <property type="term" value="C:membrane"/>
    <property type="evidence" value="ECO:0007669"/>
    <property type="project" value="UniProtKB-SubCell"/>
</dbReference>
<proteinExistence type="predicted"/>
<dbReference type="GO" id="GO:0032259">
    <property type="term" value="P:methylation"/>
    <property type="evidence" value="ECO:0007669"/>
    <property type="project" value="UniProtKB-KW"/>
</dbReference>
<gene>
    <name evidence="6" type="ordered locus">Rxyl_1085</name>
</gene>
<evidence type="ECO:0000256" key="1">
    <source>
        <dbReference type="ARBA" id="ARBA00004141"/>
    </source>
</evidence>